<comment type="caution">
    <text evidence="1">The sequence shown here is derived from an EMBL/GenBank/DDBJ whole genome shotgun (WGS) entry which is preliminary data.</text>
</comment>
<evidence type="ECO:0000313" key="1">
    <source>
        <dbReference type="EMBL" id="KAH0549242.1"/>
    </source>
</evidence>
<dbReference type="Proteomes" id="UP000826195">
    <property type="component" value="Unassembled WGS sequence"/>
</dbReference>
<reference evidence="1 2" key="1">
    <citation type="journal article" date="2021" name="J. Hered.">
        <title>A chromosome-level genome assembly of the parasitoid wasp, Cotesia glomerata (Hymenoptera: Braconidae).</title>
        <authorList>
            <person name="Pinto B.J."/>
            <person name="Weis J.J."/>
            <person name="Gamble T."/>
            <person name="Ode P.J."/>
            <person name="Paul R."/>
            <person name="Zaspel J.M."/>
        </authorList>
    </citation>
    <scope>NUCLEOTIDE SEQUENCE [LARGE SCALE GENOMIC DNA]</scope>
    <source>
        <strain evidence="1">CgM1</strain>
    </source>
</reference>
<keyword evidence="2" id="KW-1185">Reference proteome</keyword>
<evidence type="ECO:0000313" key="2">
    <source>
        <dbReference type="Proteomes" id="UP000826195"/>
    </source>
</evidence>
<dbReference type="AlphaFoldDB" id="A0AAV7IDA0"/>
<sequence>MPMFTVDFDKYYMKHKVDGLCIPINNSAYYARVNPEQKYLQMVQPVQAENESTVNMESLEEMLRKAFYPGKKDSQTKINPCSRGGVVGSAETTAPRALKYPVVGC</sequence>
<dbReference type="EMBL" id="JAHXZJ010001864">
    <property type="protein sequence ID" value="KAH0549242.1"/>
    <property type="molecule type" value="Genomic_DNA"/>
</dbReference>
<name>A0AAV7IDA0_COTGL</name>
<accession>A0AAV7IDA0</accession>
<protein>
    <submittedName>
        <fullName evidence="1">Uncharacterized protein</fullName>
    </submittedName>
</protein>
<organism evidence="1 2">
    <name type="scientific">Cotesia glomerata</name>
    <name type="common">Lepidopteran parasitic wasp</name>
    <name type="synonym">Apanteles glomeratus</name>
    <dbReference type="NCBI Taxonomy" id="32391"/>
    <lineage>
        <taxon>Eukaryota</taxon>
        <taxon>Metazoa</taxon>
        <taxon>Ecdysozoa</taxon>
        <taxon>Arthropoda</taxon>
        <taxon>Hexapoda</taxon>
        <taxon>Insecta</taxon>
        <taxon>Pterygota</taxon>
        <taxon>Neoptera</taxon>
        <taxon>Endopterygota</taxon>
        <taxon>Hymenoptera</taxon>
        <taxon>Apocrita</taxon>
        <taxon>Ichneumonoidea</taxon>
        <taxon>Braconidae</taxon>
        <taxon>Microgastrinae</taxon>
        <taxon>Cotesia</taxon>
    </lineage>
</organism>
<gene>
    <name evidence="1" type="ORF">KQX54_007345</name>
</gene>
<proteinExistence type="predicted"/>